<comment type="cofactor">
    <cofactor evidence="1">
        <name>Mg(2+)</name>
        <dbReference type="ChEBI" id="CHEBI:18420"/>
    </cofactor>
</comment>
<keyword evidence="5" id="KW-0479">Metal-binding</keyword>
<sequence>MTTPLAFTGHDLDRDDHARADPAQLAQLRARDDARLVALDGVMPRFDDGGALLTSDLSGVSEEAELVYLGLRGGAPLFVAVPPEGDMRQAVTIRETMLALMQLPAEELALFGGARSIADWHARHRFCARCGERTHIAKGGWQRNCGSCEGQHFPRVDPVAIMLVERDGALLVGRGKGWPERSYSALAGFIEPGESIEEGVKREVWEEVGVRVRDVSYIASQPWPFPSQLMIGCHSFADSRELTIDETEIEDARWFTREEVADAMANPKDAQSFLPPPHTAIAHYLFEYWLENMA</sequence>
<dbReference type="Pfam" id="PF09297">
    <property type="entry name" value="Zn_ribbon_NUD"/>
    <property type="match status" value="1"/>
</dbReference>
<dbReference type="Gene3D" id="3.90.79.20">
    <property type="match status" value="1"/>
</dbReference>
<keyword evidence="8" id="KW-0520">NAD</keyword>
<comment type="cofactor">
    <cofactor evidence="2">
        <name>Zn(2+)</name>
        <dbReference type="ChEBI" id="CHEBI:29105"/>
    </cofactor>
</comment>
<reference evidence="12" key="1">
    <citation type="journal article" date="2019" name="Int. J. Syst. Evol. Microbiol.">
        <title>The Global Catalogue of Microorganisms (GCM) 10K type strain sequencing project: providing services to taxonomists for standard genome sequencing and annotation.</title>
        <authorList>
            <consortium name="The Broad Institute Genomics Platform"/>
            <consortium name="The Broad Institute Genome Sequencing Center for Infectious Disease"/>
            <person name="Wu L."/>
            <person name="Ma J."/>
        </authorList>
    </citation>
    <scope>NUCLEOTIDE SEQUENCE [LARGE SCALE GENOMIC DNA]</scope>
    <source>
        <strain evidence="12">JCM 18014</strain>
    </source>
</reference>
<comment type="caution">
    <text evidence="11">The sequence shown here is derived from an EMBL/GenBank/DDBJ whole genome shotgun (WGS) entry which is preliminary data.</text>
</comment>
<evidence type="ECO:0000256" key="1">
    <source>
        <dbReference type="ARBA" id="ARBA00001946"/>
    </source>
</evidence>
<dbReference type="InterPro" id="IPR050241">
    <property type="entry name" value="NAD-cap_RNA_hydrolase_NudC"/>
</dbReference>
<dbReference type="SUPFAM" id="SSF55811">
    <property type="entry name" value="Nudix"/>
    <property type="match status" value="1"/>
</dbReference>
<dbReference type="EC" id="3.6.1.22" evidence="4"/>
<feature type="domain" description="Nudix hydrolase" evidence="10">
    <location>
        <begin position="154"/>
        <end position="277"/>
    </location>
</feature>
<dbReference type="InterPro" id="IPR020084">
    <property type="entry name" value="NUDIX_hydrolase_CS"/>
</dbReference>
<name>A0ABP9K6M1_9SPHN</name>
<evidence type="ECO:0000313" key="12">
    <source>
        <dbReference type="Proteomes" id="UP001500518"/>
    </source>
</evidence>
<evidence type="ECO:0000256" key="9">
    <source>
        <dbReference type="ARBA" id="ARBA00023679"/>
    </source>
</evidence>
<gene>
    <name evidence="11" type="primary">nudC</name>
    <name evidence="11" type="ORF">GCM10023208_13350</name>
</gene>
<dbReference type="Pfam" id="PF09296">
    <property type="entry name" value="NUDIX-like"/>
    <property type="match status" value="1"/>
</dbReference>
<evidence type="ECO:0000256" key="5">
    <source>
        <dbReference type="ARBA" id="ARBA00022723"/>
    </source>
</evidence>
<evidence type="ECO:0000256" key="3">
    <source>
        <dbReference type="ARBA" id="ARBA00009595"/>
    </source>
</evidence>
<evidence type="ECO:0000256" key="7">
    <source>
        <dbReference type="ARBA" id="ARBA00022842"/>
    </source>
</evidence>
<evidence type="ECO:0000256" key="2">
    <source>
        <dbReference type="ARBA" id="ARBA00001947"/>
    </source>
</evidence>
<dbReference type="Gene3D" id="3.90.79.10">
    <property type="entry name" value="Nucleoside Triphosphate Pyrophosphohydrolase"/>
    <property type="match status" value="1"/>
</dbReference>
<dbReference type="InterPro" id="IPR015375">
    <property type="entry name" value="NADH_PPase-like_N"/>
</dbReference>
<keyword evidence="7" id="KW-0460">Magnesium</keyword>
<proteinExistence type="inferred from homology"/>
<dbReference type="RefSeq" id="WP_346032328.1">
    <property type="nucleotide sequence ID" value="NZ_BAABHV010000009.1"/>
</dbReference>
<organism evidence="11 12">
    <name type="scientific">Erythrobacter westpacificensis</name>
    <dbReference type="NCBI Taxonomy" id="1055231"/>
    <lineage>
        <taxon>Bacteria</taxon>
        <taxon>Pseudomonadati</taxon>
        <taxon>Pseudomonadota</taxon>
        <taxon>Alphaproteobacteria</taxon>
        <taxon>Sphingomonadales</taxon>
        <taxon>Erythrobacteraceae</taxon>
        <taxon>Erythrobacter/Porphyrobacter group</taxon>
        <taxon>Erythrobacter</taxon>
    </lineage>
</organism>
<evidence type="ECO:0000259" key="10">
    <source>
        <dbReference type="PROSITE" id="PS51462"/>
    </source>
</evidence>
<dbReference type="InterPro" id="IPR049734">
    <property type="entry name" value="NudC-like_C"/>
</dbReference>
<comment type="similarity">
    <text evidence="3">Belongs to the Nudix hydrolase family. NudC subfamily.</text>
</comment>
<dbReference type="Proteomes" id="UP001500518">
    <property type="component" value="Unassembled WGS sequence"/>
</dbReference>
<evidence type="ECO:0000256" key="8">
    <source>
        <dbReference type="ARBA" id="ARBA00023027"/>
    </source>
</evidence>
<keyword evidence="12" id="KW-1185">Reference proteome</keyword>
<accession>A0ABP9K6M1</accession>
<dbReference type="PROSITE" id="PS51462">
    <property type="entry name" value="NUDIX"/>
    <property type="match status" value="1"/>
</dbReference>
<dbReference type="EMBL" id="BAABHV010000009">
    <property type="protein sequence ID" value="GAA5052491.1"/>
    <property type="molecule type" value="Genomic_DNA"/>
</dbReference>
<dbReference type="NCBIfam" id="NF001299">
    <property type="entry name" value="PRK00241.1"/>
    <property type="match status" value="1"/>
</dbReference>
<dbReference type="Pfam" id="PF00293">
    <property type="entry name" value="NUDIX"/>
    <property type="match status" value="1"/>
</dbReference>
<dbReference type="PANTHER" id="PTHR42904">
    <property type="entry name" value="NUDIX HYDROLASE, NUDC SUBFAMILY"/>
    <property type="match status" value="1"/>
</dbReference>
<comment type="catalytic activity">
    <reaction evidence="9">
        <text>a 5'-end NAD(+)-phospho-ribonucleoside in mRNA + H2O = a 5'-end phospho-adenosine-phospho-ribonucleoside in mRNA + beta-nicotinamide D-ribonucleotide + 2 H(+)</text>
        <dbReference type="Rhea" id="RHEA:60876"/>
        <dbReference type="Rhea" id="RHEA-COMP:15698"/>
        <dbReference type="Rhea" id="RHEA-COMP:15719"/>
        <dbReference type="ChEBI" id="CHEBI:14649"/>
        <dbReference type="ChEBI" id="CHEBI:15377"/>
        <dbReference type="ChEBI" id="CHEBI:15378"/>
        <dbReference type="ChEBI" id="CHEBI:144029"/>
        <dbReference type="ChEBI" id="CHEBI:144051"/>
    </reaction>
    <physiologicalReaction direction="left-to-right" evidence="9">
        <dbReference type="Rhea" id="RHEA:60877"/>
    </physiologicalReaction>
</comment>
<dbReference type="PROSITE" id="PS00893">
    <property type="entry name" value="NUDIX_BOX"/>
    <property type="match status" value="1"/>
</dbReference>
<evidence type="ECO:0000256" key="6">
    <source>
        <dbReference type="ARBA" id="ARBA00022801"/>
    </source>
</evidence>
<evidence type="ECO:0000313" key="11">
    <source>
        <dbReference type="EMBL" id="GAA5052491.1"/>
    </source>
</evidence>
<dbReference type="InterPro" id="IPR015376">
    <property type="entry name" value="Znr_NADH_PPase"/>
</dbReference>
<evidence type="ECO:0000256" key="4">
    <source>
        <dbReference type="ARBA" id="ARBA00012381"/>
    </source>
</evidence>
<protein>
    <recommendedName>
        <fullName evidence="4">NAD(+) diphosphatase</fullName>
        <ecNumber evidence="4">3.6.1.22</ecNumber>
    </recommendedName>
</protein>
<dbReference type="PANTHER" id="PTHR42904:SF6">
    <property type="entry name" value="NAD-CAPPED RNA HYDROLASE NUDT12"/>
    <property type="match status" value="1"/>
</dbReference>
<keyword evidence="6" id="KW-0378">Hydrolase</keyword>
<dbReference type="InterPro" id="IPR015797">
    <property type="entry name" value="NUDIX_hydrolase-like_dom_sf"/>
</dbReference>
<dbReference type="InterPro" id="IPR000086">
    <property type="entry name" value="NUDIX_hydrolase_dom"/>
</dbReference>
<dbReference type="CDD" id="cd03429">
    <property type="entry name" value="NUDIX_NADH_pyrophosphatase_Nudt13"/>
    <property type="match status" value="1"/>
</dbReference>